<gene>
    <name evidence="3" type="ORF">FHS57_003671</name>
</gene>
<keyword evidence="4" id="KW-1185">Reference proteome</keyword>
<dbReference type="EMBL" id="JACIBY010000007">
    <property type="protein sequence ID" value="MBB3839662.1"/>
    <property type="molecule type" value="Genomic_DNA"/>
</dbReference>
<reference evidence="3 4" key="1">
    <citation type="submission" date="2020-08" db="EMBL/GenBank/DDBJ databases">
        <title>Genomic Encyclopedia of Type Strains, Phase IV (KMG-IV): sequencing the most valuable type-strain genomes for metagenomic binning, comparative biology and taxonomic classification.</title>
        <authorList>
            <person name="Goeker M."/>
        </authorList>
    </citation>
    <scope>NUCLEOTIDE SEQUENCE [LARGE SCALE GENOMIC DNA]</scope>
    <source>
        <strain evidence="3 4">DSM 17976</strain>
    </source>
</reference>
<dbReference type="InterPro" id="IPR002347">
    <property type="entry name" value="SDR_fam"/>
</dbReference>
<evidence type="ECO:0000313" key="4">
    <source>
        <dbReference type="Proteomes" id="UP000541352"/>
    </source>
</evidence>
<dbReference type="Proteomes" id="UP000541352">
    <property type="component" value="Unassembled WGS sequence"/>
</dbReference>
<dbReference type="SUPFAM" id="SSF51735">
    <property type="entry name" value="NAD(P)-binding Rossmann-fold domains"/>
    <property type="match status" value="1"/>
</dbReference>
<name>A0A7W5ZLM3_9BACT</name>
<dbReference type="RefSeq" id="WP_183976126.1">
    <property type="nucleotide sequence ID" value="NZ_JACIBY010000007.1"/>
</dbReference>
<dbReference type="CDD" id="cd05233">
    <property type="entry name" value="SDR_c"/>
    <property type="match status" value="1"/>
</dbReference>
<evidence type="ECO:0000256" key="2">
    <source>
        <dbReference type="ARBA" id="ARBA00023002"/>
    </source>
</evidence>
<accession>A0A7W5ZLM3</accession>
<comment type="caution">
    <text evidence="3">The sequence shown here is derived from an EMBL/GenBank/DDBJ whole genome shotgun (WGS) entry which is preliminary data.</text>
</comment>
<sequence>MDKENSSLNSHRSSLKVVLVTGGAGEIGSAICKKFAQNGYSVIATYNSNSAKAERLLAELNVISESKTQHSSFITHHSIFHAPTTDAQKVEELKAFVAEKYGKLDVLVNNAGITTPVPHDDLEGLTDEWIDKIMQTNFRGSFAMCRAMKELLENSSLIAEHSSLIVNISSIAGIYGIGSNVAYCASKAAIDSMTRSLARVLAPKIRVVSVSPGFVEGEYTKNFDQQFLQNQRDNTPLGRFATGNDVAQAVFALATSLTFTTGTILTVDGGRLLK</sequence>
<organism evidence="3 4">
    <name type="scientific">Runella defluvii</name>
    <dbReference type="NCBI Taxonomy" id="370973"/>
    <lineage>
        <taxon>Bacteria</taxon>
        <taxon>Pseudomonadati</taxon>
        <taxon>Bacteroidota</taxon>
        <taxon>Cytophagia</taxon>
        <taxon>Cytophagales</taxon>
        <taxon>Spirosomataceae</taxon>
        <taxon>Runella</taxon>
    </lineage>
</organism>
<protein>
    <submittedName>
        <fullName evidence="3">3-oxoacyl-[acyl-carrier protein] reductase</fullName>
        <ecNumber evidence="3">1.1.1.100</ecNumber>
    </submittedName>
</protein>
<comment type="similarity">
    <text evidence="1">Belongs to the short-chain dehydrogenases/reductases (SDR) family.</text>
</comment>
<dbReference type="EC" id="1.1.1.100" evidence="3"/>
<dbReference type="GO" id="GO:0004316">
    <property type="term" value="F:3-oxoacyl-[acyl-carrier-protein] reductase (NADPH) activity"/>
    <property type="evidence" value="ECO:0007669"/>
    <property type="project" value="UniProtKB-EC"/>
</dbReference>
<dbReference type="PANTHER" id="PTHR43639:SF1">
    <property type="entry name" value="SHORT-CHAIN DEHYDROGENASE_REDUCTASE FAMILY PROTEIN"/>
    <property type="match status" value="1"/>
</dbReference>
<keyword evidence="2 3" id="KW-0560">Oxidoreductase</keyword>
<proteinExistence type="inferred from homology"/>
<dbReference type="PANTHER" id="PTHR43639">
    <property type="entry name" value="OXIDOREDUCTASE, SHORT-CHAIN DEHYDROGENASE/REDUCTASE FAMILY (AFU_ORTHOLOGUE AFUA_5G02870)"/>
    <property type="match status" value="1"/>
</dbReference>
<dbReference type="PRINTS" id="PR00080">
    <property type="entry name" value="SDRFAMILY"/>
</dbReference>
<dbReference type="AlphaFoldDB" id="A0A7W5ZLM3"/>
<dbReference type="InterPro" id="IPR020904">
    <property type="entry name" value="Sc_DH/Rdtase_CS"/>
</dbReference>
<evidence type="ECO:0000313" key="3">
    <source>
        <dbReference type="EMBL" id="MBB3839662.1"/>
    </source>
</evidence>
<dbReference type="PRINTS" id="PR00081">
    <property type="entry name" value="GDHRDH"/>
</dbReference>
<dbReference type="FunFam" id="3.40.50.720:FF:000084">
    <property type="entry name" value="Short-chain dehydrogenase reductase"/>
    <property type="match status" value="1"/>
</dbReference>
<dbReference type="PROSITE" id="PS00061">
    <property type="entry name" value="ADH_SHORT"/>
    <property type="match status" value="1"/>
</dbReference>
<evidence type="ECO:0000256" key="1">
    <source>
        <dbReference type="ARBA" id="ARBA00006484"/>
    </source>
</evidence>
<dbReference type="InterPro" id="IPR036291">
    <property type="entry name" value="NAD(P)-bd_dom_sf"/>
</dbReference>
<dbReference type="Gene3D" id="3.40.50.720">
    <property type="entry name" value="NAD(P)-binding Rossmann-like Domain"/>
    <property type="match status" value="1"/>
</dbReference>
<dbReference type="Pfam" id="PF13561">
    <property type="entry name" value="adh_short_C2"/>
    <property type="match status" value="1"/>
</dbReference>